<evidence type="ECO:0000256" key="6">
    <source>
        <dbReference type="ARBA" id="ARBA00022984"/>
    </source>
</evidence>
<dbReference type="SUPFAM" id="SSF51984">
    <property type="entry name" value="MurCD N-terminal domain"/>
    <property type="match status" value="1"/>
</dbReference>
<evidence type="ECO:0000259" key="9">
    <source>
        <dbReference type="Pfam" id="PF01225"/>
    </source>
</evidence>
<keyword evidence="7" id="KW-0131">Cell cycle</keyword>
<evidence type="ECO:0000256" key="7">
    <source>
        <dbReference type="ARBA" id="ARBA00023306"/>
    </source>
</evidence>
<dbReference type="InterPro" id="IPR018109">
    <property type="entry name" value="Folylpolyglutamate_synth_CS"/>
</dbReference>
<proteinExistence type="predicted"/>
<dbReference type="Gene3D" id="3.40.50.720">
    <property type="entry name" value="NAD(P)-binding Rossmann-like Domain"/>
    <property type="match status" value="1"/>
</dbReference>
<organism evidence="12 13">
    <name type="scientific">Candidatus Brocadia fulgida</name>
    <dbReference type="NCBI Taxonomy" id="380242"/>
    <lineage>
        <taxon>Bacteria</taxon>
        <taxon>Pseudomonadati</taxon>
        <taxon>Planctomycetota</taxon>
        <taxon>Candidatus Brocadiia</taxon>
        <taxon>Candidatus Brocadiales</taxon>
        <taxon>Candidatus Brocadiaceae</taxon>
        <taxon>Candidatus Brocadia</taxon>
    </lineage>
</organism>
<dbReference type="EMBL" id="LAQJ01000110">
    <property type="protein sequence ID" value="KKO20364.1"/>
    <property type="molecule type" value="Genomic_DNA"/>
</dbReference>
<dbReference type="InterPro" id="IPR013221">
    <property type="entry name" value="Mur_ligase_cen"/>
</dbReference>
<gene>
    <name evidence="12" type="ORF">BROFUL_00921</name>
</gene>
<dbReference type="Proteomes" id="UP000034954">
    <property type="component" value="Unassembled WGS sequence"/>
</dbReference>
<sequence>MSAIAQVLKAQGHMVSGSDRNFDKHITTDVFSKLATQGIAIHLQNGSGINENTDYVIVSTAIEEDNPDIKKARALNKAILKRAALLAEMFNPRYGIAIGGTNGKTTVSCMVGYILDSAGLSPTIIVGGCIKNYAHDAFLGNAKAGTSNIISIEADESDGSIIYYTPRVSVITNISKDHKTIEEVSKMFLVLSQNTKDTLIINADCPYLKKVDFNHKKVLTYGLCNPAAALSANNIVYQPFQSRFAVDGHPFQINLPGSYNVSNALAAIAVARSLHIPDVTTSVALGQFKGVQRRMDLIGEVNGIKVIDDYAHNPEKIMAAITAVKRGCKRAIAVFQPHGYGPTNFMREELINAFVRVLSPEDILFMPEIFYAGGTTRRNVSSSDIIMRVKESGKNALFVEDRQDIISAVKTCARPGDAILVMGARDNTLTEFSHNILHVLQNAN</sequence>
<dbReference type="GO" id="GO:0071555">
    <property type="term" value="P:cell wall organization"/>
    <property type="evidence" value="ECO:0007669"/>
    <property type="project" value="UniProtKB-KW"/>
</dbReference>
<keyword evidence="8" id="KW-0961">Cell wall biogenesis/degradation</keyword>
<feature type="domain" description="Mur ligase C-terminal" evidence="10">
    <location>
        <begin position="293"/>
        <end position="425"/>
    </location>
</feature>
<evidence type="ECO:0000256" key="3">
    <source>
        <dbReference type="ARBA" id="ARBA00022741"/>
    </source>
</evidence>
<comment type="caution">
    <text evidence="12">The sequence shown here is derived from an EMBL/GenBank/DDBJ whole genome shotgun (WGS) entry which is preliminary data.</text>
</comment>
<dbReference type="PROSITE" id="PS01011">
    <property type="entry name" value="FOLYLPOLYGLU_SYNT_1"/>
    <property type="match status" value="1"/>
</dbReference>
<dbReference type="InterPro" id="IPR004101">
    <property type="entry name" value="Mur_ligase_C"/>
</dbReference>
<reference evidence="12 13" key="1">
    <citation type="journal article" date="2013" name="BMC Microbiol.">
        <title>Identification of the type II cytochrome c maturation pathway in anammox bacteria by comparative genomics.</title>
        <authorList>
            <person name="Ferousi C."/>
            <person name="Speth D.R."/>
            <person name="Reimann J."/>
            <person name="Op den Camp H.J."/>
            <person name="Allen J.W."/>
            <person name="Keltjens J.T."/>
            <person name="Jetten M.S."/>
        </authorList>
    </citation>
    <scope>NUCLEOTIDE SEQUENCE [LARGE SCALE GENOMIC DNA]</scope>
    <source>
        <strain evidence="12">RU1</strain>
    </source>
</reference>
<feature type="domain" description="Mur ligase N-terminal catalytic" evidence="9">
    <location>
        <begin position="1"/>
        <end position="93"/>
    </location>
</feature>
<evidence type="ECO:0000256" key="4">
    <source>
        <dbReference type="ARBA" id="ARBA00022840"/>
    </source>
</evidence>
<dbReference type="InterPro" id="IPR000713">
    <property type="entry name" value="Mur_ligase_N"/>
</dbReference>
<evidence type="ECO:0000256" key="8">
    <source>
        <dbReference type="ARBA" id="ARBA00023316"/>
    </source>
</evidence>
<dbReference type="PANTHER" id="PTHR43445:SF3">
    <property type="entry name" value="UDP-N-ACETYLMURAMATE--L-ALANINE LIGASE"/>
    <property type="match status" value="1"/>
</dbReference>
<evidence type="ECO:0000259" key="11">
    <source>
        <dbReference type="Pfam" id="PF08245"/>
    </source>
</evidence>
<keyword evidence="1 12" id="KW-0436">Ligase</keyword>
<protein>
    <submittedName>
        <fullName evidence="12">UDP-N-acetylmuramate:L-alanine ligase</fullName>
    </submittedName>
</protein>
<keyword evidence="5" id="KW-0133">Cell shape</keyword>
<dbReference type="GO" id="GO:0008360">
    <property type="term" value="P:regulation of cell shape"/>
    <property type="evidence" value="ECO:0007669"/>
    <property type="project" value="UniProtKB-KW"/>
</dbReference>
<dbReference type="AlphaFoldDB" id="A0A0M2V0W5"/>
<dbReference type="InterPro" id="IPR036565">
    <property type="entry name" value="Mur-like_cat_sf"/>
</dbReference>
<evidence type="ECO:0000313" key="12">
    <source>
        <dbReference type="EMBL" id="KKO20364.1"/>
    </source>
</evidence>
<dbReference type="Pfam" id="PF08245">
    <property type="entry name" value="Mur_ligase_M"/>
    <property type="match status" value="1"/>
</dbReference>
<evidence type="ECO:0000259" key="10">
    <source>
        <dbReference type="Pfam" id="PF02875"/>
    </source>
</evidence>
<dbReference type="SUPFAM" id="SSF53623">
    <property type="entry name" value="MurD-like peptide ligases, catalytic domain"/>
    <property type="match status" value="1"/>
</dbReference>
<dbReference type="GO" id="GO:0009252">
    <property type="term" value="P:peptidoglycan biosynthetic process"/>
    <property type="evidence" value="ECO:0007669"/>
    <property type="project" value="UniProtKB-KW"/>
</dbReference>
<dbReference type="PATRIC" id="fig|380242.3.peg.1160"/>
<dbReference type="GO" id="GO:0004326">
    <property type="term" value="F:tetrahydrofolylpolyglutamate synthase activity"/>
    <property type="evidence" value="ECO:0007669"/>
    <property type="project" value="InterPro"/>
</dbReference>
<keyword evidence="4" id="KW-0067">ATP-binding</keyword>
<dbReference type="InterPro" id="IPR036615">
    <property type="entry name" value="Mur_ligase_C_dom_sf"/>
</dbReference>
<evidence type="ECO:0000256" key="2">
    <source>
        <dbReference type="ARBA" id="ARBA00022618"/>
    </source>
</evidence>
<accession>A0A0M2V0W5</accession>
<keyword evidence="13" id="KW-1185">Reference proteome</keyword>
<keyword evidence="6" id="KW-0573">Peptidoglycan synthesis</keyword>
<dbReference type="GO" id="GO:0005524">
    <property type="term" value="F:ATP binding"/>
    <property type="evidence" value="ECO:0007669"/>
    <property type="project" value="UniProtKB-KW"/>
</dbReference>
<dbReference type="PANTHER" id="PTHR43445">
    <property type="entry name" value="UDP-N-ACETYLMURAMATE--L-ALANINE LIGASE-RELATED"/>
    <property type="match status" value="1"/>
</dbReference>
<dbReference type="SUPFAM" id="SSF53244">
    <property type="entry name" value="MurD-like peptide ligases, peptide-binding domain"/>
    <property type="match status" value="1"/>
</dbReference>
<dbReference type="GO" id="GO:0051301">
    <property type="term" value="P:cell division"/>
    <property type="evidence" value="ECO:0007669"/>
    <property type="project" value="UniProtKB-KW"/>
</dbReference>
<evidence type="ECO:0000256" key="1">
    <source>
        <dbReference type="ARBA" id="ARBA00022598"/>
    </source>
</evidence>
<dbReference type="Gene3D" id="3.40.1190.10">
    <property type="entry name" value="Mur-like, catalytic domain"/>
    <property type="match status" value="1"/>
</dbReference>
<dbReference type="Pfam" id="PF01225">
    <property type="entry name" value="Mur_ligase"/>
    <property type="match status" value="1"/>
</dbReference>
<name>A0A0M2V0W5_9BACT</name>
<dbReference type="Gene3D" id="3.90.190.20">
    <property type="entry name" value="Mur ligase, C-terminal domain"/>
    <property type="match status" value="1"/>
</dbReference>
<dbReference type="Pfam" id="PF02875">
    <property type="entry name" value="Mur_ligase_C"/>
    <property type="match status" value="1"/>
</dbReference>
<keyword evidence="2" id="KW-0132">Cell division</keyword>
<feature type="domain" description="Mur ligase central" evidence="11">
    <location>
        <begin position="98"/>
        <end position="271"/>
    </location>
</feature>
<dbReference type="InterPro" id="IPR050061">
    <property type="entry name" value="MurCDEF_pg_biosynth"/>
</dbReference>
<evidence type="ECO:0000313" key="13">
    <source>
        <dbReference type="Proteomes" id="UP000034954"/>
    </source>
</evidence>
<keyword evidence="3" id="KW-0547">Nucleotide-binding</keyword>
<evidence type="ECO:0000256" key="5">
    <source>
        <dbReference type="ARBA" id="ARBA00022960"/>
    </source>
</evidence>